<dbReference type="InterPro" id="IPR057342">
    <property type="entry name" value="DEXDc_RapA"/>
</dbReference>
<proteinExistence type="predicted"/>
<keyword evidence="4" id="KW-0067">ATP-binding</keyword>
<feature type="region of interest" description="Disordered" evidence="5">
    <location>
        <begin position="393"/>
        <end position="443"/>
    </location>
</feature>
<dbReference type="InterPro" id="IPR038718">
    <property type="entry name" value="SNF2-like_sf"/>
</dbReference>
<feature type="domain" description="Helicase C-terminal" evidence="7">
    <location>
        <begin position="466"/>
        <end position="631"/>
    </location>
</feature>
<dbReference type="PANTHER" id="PTHR45766">
    <property type="entry name" value="DNA ANNEALING HELICASE AND ENDONUCLEASE ZRANB3 FAMILY MEMBER"/>
    <property type="match status" value="1"/>
</dbReference>
<organism evidence="8">
    <name type="scientific">Longilinea arvoryzae</name>
    <dbReference type="NCBI Taxonomy" id="360412"/>
    <lineage>
        <taxon>Bacteria</taxon>
        <taxon>Bacillati</taxon>
        <taxon>Chloroflexota</taxon>
        <taxon>Anaerolineae</taxon>
        <taxon>Anaerolineales</taxon>
        <taxon>Anaerolineaceae</taxon>
        <taxon>Longilinea</taxon>
    </lineage>
</organism>
<dbReference type="EMBL" id="DF967972">
    <property type="protein sequence ID" value="GAP13249.1"/>
    <property type="molecule type" value="Genomic_DNA"/>
</dbReference>
<sequence>MSFAVGSLVKARGREWVVLPESDEEMLILRPLGGRDTEIAGIYLPLEGAQVTQAHFDLPDPNQVGDYLSARLLRDAVRLGFRSSAGPFRSFARLGFDPRPYQLVPLLMALKLDPVRLLIADDVGIGKTIEAGLVARELLDRGEVERLAVLCPPQLAEQWQAELRSKFNIEAVLVLPGTAARLERDLLLGQSLFDIYPFVIVSMDFIKTERRRNEFLRTCPELVIVDEAHTCAFAEGRGRHQRHQLVRDLAKNADRHMILVTATPHSGKEDAFRSLLTILDENFEGLPDDLTGEQNRRHRVRLAAHFVQRRRADIRHYMDADTPFPERMEGEATYKLSPEYKRLFERVLEYVRESVRDVKDAGGNHFRQRVRWWSALALLRSLASSPRAAAATLRNRASTADAETPEEADEIGRRTILDLTDDENPEGMDVAPGSDTGEDDAAQTNRRRLLEMARAAETLEGDKDEKLKKSVGMVRDLLAQGYRPIVFCRFIPTAEYVAEELRKQLPKKVAVEVVTGTLPPVERQARVEALAESESHVLVCTDCLSEGINLQDHFDAVVHYDLSWNPTRHEQREGRVDRFGQRAPTVRVLTYYGVDNQIDGVVLDVLLRKHKTIRSSLGISVPVPVNTEEVVEAIFEGLLLRSKPTALDNYLPGFEEYMKPQKEDLYSKWDAASEREKRSRTLFAQETIKVDEVSRELTAARSAVGAGVDVKAFALQSLRLLGGVVSSNGSMDVDLTETPQALRDLFAQAIGPSFKSKISARFDLPLREGQLLLTRTHPVMESLSSFILESALDPLAAHGIKNPARRAGAISTSGVSRRTTLLLVRFRYHILTRRGKNEEERPLLAEELAPIAFAGSPQTAEWLSSDEAEKLLQLTPDANVSPDRAREFLQRVIDGFEALQPHIDETARLLGKDLLAAHQRVRSASRQTGLQTRVEPNLPADVIGIYLYLPKV</sequence>
<keyword evidence="9" id="KW-1185">Reference proteome</keyword>
<dbReference type="GO" id="GO:0004386">
    <property type="term" value="F:helicase activity"/>
    <property type="evidence" value="ECO:0007669"/>
    <property type="project" value="UniProtKB-KW"/>
</dbReference>
<protein>
    <submittedName>
        <fullName evidence="8">Superfamily II DNA/RNA helicase, SNF2 family</fullName>
    </submittedName>
</protein>
<dbReference type="Gene3D" id="3.40.50.300">
    <property type="entry name" value="P-loop containing nucleotide triphosphate hydrolases"/>
    <property type="match status" value="1"/>
</dbReference>
<name>A0A0S7BHE2_9CHLR</name>
<dbReference type="PROSITE" id="PS51194">
    <property type="entry name" value="HELICASE_CTER"/>
    <property type="match status" value="1"/>
</dbReference>
<feature type="compositionally biased region" description="Low complexity" evidence="5">
    <location>
        <begin position="393"/>
        <end position="402"/>
    </location>
</feature>
<dbReference type="SMART" id="SM00487">
    <property type="entry name" value="DEXDc"/>
    <property type="match status" value="1"/>
</dbReference>
<dbReference type="OrthoDB" id="9814088at2"/>
<dbReference type="RefSeq" id="WP_075072597.1">
    <property type="nucleotide sequence ID" value="NZ_DF967972.1"/>
</dbReference>
<dbReference type="Pfam" id="PF00176">
    <property type="entry name" value="SNF2-rel_dom"/>
    <property type="match status" value="1"/>
</dbReference>
<keyword evidence="3 8" id="KW-0347">Helicase</keyword>
<evidence type="ECO:0000313" key="8">
    <source>
        <dbReference type="EMBL" id="GAP13249.1"/>
    </source>
</evidence>
<dbReference type="GO" id="GO:0005524">
    <property type="term" value="F:ATP binding"/>
    <property type="evidence" value="ECO:0007669"/>
    <property type="project" value="UniProtKB-KW"/>
</dbReference>
<evidence type="ECO:0000256" key="1">
    <source>
        <dbReference type="ARBA" id="ARBA00022741"/>
    </source>
</evidence>
<dbReference type="Pfam" id="PF00271">
    <property type="entry name" value="Helicase_C"/>
    <property type="match status" value="1"/>
</dbReference>
<dbReference type="SMART" id="SM00490">
    <property type="entry name" value="HELICc"/>
    <property type="match status" value="1"/>
</dbReference>
<dbReference type="Proteomes" id="UP000055060">
    <property type="component" value="Unassembled WGS sequence"/>
</dbReference>
<evidence type="ECO:0000256" key="2">
    <source>
        <dbReference type="ARBA" id="ARBA00022801"/>
    </source>
</evidence>
<dbReference type="InterPro" id="IPR001650">
    <property type="entry name" value="Helicase_C-like"/>
</dbReference>
<dbReference type="AlphaFoldDB" id="A0A0S7BHE2"/>
<dbReference type="CDD" id="cd18793">
    <property type="entry name" value="SF2_C_SNF"/>
    <property type="match status" value="1"/>
</dbReference>
<dbReference type="GO" id="GO:0016787">
    <property type="term" value="F:hydrolase activity"/>
    <property type="evidence" value="ECO:0007669"/>
    <property type="project" value="UniProtKB-KW"/>
</dbReference>
<keyword evidence="2" id="KW-0378">Hydrolase</keyword>
<dbReference type="InterPro" id="IPR014001">
    <property type="entry name" value="Helicase_ATP-bd"/>
</dbReference>
<evidence type="ECO:0000256" key="3">
    <source>
        <dbReference type="ARBA" id="ARBA00022806"/>
    </source>
</evidence>
<evidence type="ECO:0000259" key="7">
    <source>
        <dbReference type="PROSITE" id="PS51194"/>
    </source>
</evidence>
<dbReference type="PROSITE" id="PS51192">
    <property type="entry name" value="HELICASE_ATP_BIND_1"/>
    <property type="match status" value="1"/>
</dbReference>
<dbReference type="InterPro" id="IPR049730">
    <property type="entry name" value="SNF2/RAD54-like_C"/>
</dbReference>
<dbReference type="CDD" id="cd18011">
    <property type="entry name" value="DEXDc_RapA"/>
    <property type="match status" value="1"/>
</dbReference>
<dbReference type="STRING" id="360412.LARV_01000"/>
<evidence type="ECO:0000259" key="6">
    <source>
        <dbReference type="PROSITE" id="PS51192"/>
    </source>
</evidence>
<dbReference type="SUPFAM" id="SSF52540">
    <property type="entry name" value="P-loop containing nucleoside triphosphate hydrolases"/>
    <property type="match status" value="1"/>
</dbReference>
<gene>
    <name evidence="8" type="ORF">LARV_01000</name>
</gene>
<dbReference type="InterPro" id="IPR000330">
    <property type="entry name" value="SNF2_N"/>
</dbReference>
<evidence type="ECO:0000313" key="9">
    <source>
        <dbReference type="Proteomes" id="UP000055060"/>
    </source>
</evidence>
<keyword evidence="1" id="KW-0547">Nucleotide-binding</keyword>
<reference evidence="8" key="1">
    <citation type="submission" date="2015-07" db="EMBL/GenBank/DDBJ databases">
        <title>Draft Genome Sequences of Anaerolinea thermolimosa IMO-1, Bellilinea caldifistulae GOMI-1, Leptolinea tardivitalis YMTK-2, Levilinea saccharolytica KIBI-1,Longilinea arvoryzae KOME-1, Previously Described as Members of the Anaerolineaceae (Chloroflexi).</title>
        <authorList>
            <person name="Sekiguchi Y."/>
            <person name="Ohashi A."/>
            <person name="Matsuura N."/>
            <person name="Tourlousse M.D."/>
        </authorList>
    </citation>
    <scope>NUCLEOTIDE SEQUENCE [LARGE SCALE GENOMIC DNA]</scope>
    <source>
        <strain evidence="8">KOME-1</strain>
    </source>
</reference>
<evidence type="ECO:0000256" key="4">
    <source>
        <dbReference type="ARBA" id="ARBA00022840"/>
    </source>
</evidence>
<dbReference type="PANTHER" id="PTHR45766:SF6">
    <property type="entry name" value="SWI_SNF-RELATED MATRIX-ASSOCIATED ACTIN-DEPENDENT REGULATOR OF CHROMATIN SUBFAMILY A-LIKE PROTEIN 1"/>
    <property type="match status" value="1"/>
</dbReference>
<feature type="domain" description="Helicase ATP-binding" evidence="6">
    <location>
        <begin position="108"/>
        <end position="282"/>
    </location>
</feature>
<evidence type="ECO:0000256" key="5">
    <source>
        <dbReference type="SAM" id="MobiDB-lite"/>
    </source>
</evidence>
<dbReference type="InterPro" id="IPR027417">
    <property type="entry name" value="P-loop_NTPase"/>
</dbReference>
<accession>A0A0S7BHE2</accession>
<dbReference type="Gene3D" id="3.40.50.10810">
    <property type="entry name" value="Tandem AAA-ATPase domain"/>
    <property type="match status" value="1"/>
</dbReference>